<organism evidence="7 8">
    <name type="scientific">Streptomyces macrosporus</name>
    <dbReference type="NCBI Taxonomy" id="44032"/>
    <lineage>
        <taxon>Bacteria</taxon>
        <taxon>Bacillati</taxon>
        <taxon>Actinomycetota</taxon>
        <taxon>Actinomycetes</taxon>
        <taxon>Kitasatosporales</taxon>
        <taxon>Streptomycetaceae</taxon>
        <taxon>Streptomyces</taxon>
    </lineage>
</organism>
<keyword evidence="4 5" id="KW-0472">Membrane</keyword>
<reference evidence="7 8" key="1">
    <citation type="journal article" date="2019" name="Int. J. Syst. Evol. Microbiol.">
        <title>The Global Catalogue of Microorganisms (GCM) 10K type strain sequencing project: providing services to taxonomists for standard genome sequencing and annotation.</title>
        <authorList>
            <consortium name="The Broad Institute Genomics Platform"/>
            <consortium name="The Broad Institute Genome Sequencing Center for Infectious Disease"/>
            <person name="Wu L."/>
            <person name="Ma J."/>
        </authorList>
    </citation>
    <scope>NUCLEOTIDE SEQUENCE [LARGE SCALE GENOMIC DNA]</scope>
    <source>
        <strain evidence="7 8">JCM 6305</strain>
    </source>
</reference>
<comment type="caution">
    <text evidence="7">The sequence shown here is derived from an EMBL/GenBank/DDBJ whole genome shotgun (WGS) entry which is preliminary data.</text>
</comment>
<keyword evidence="2 5" id="KW-0812">Transmembrane</keyword>
<evidence type="ECO:0000256" key="3">
    <source>
        <dbReference type="ARBA" id="ARBA00022989"/>
    </source>
</evidence>
<evidence type="ECO:0000256" key="5">
    <source>
        <dbReference type="SAM" id="Phobius"/>
    </source>
</evidence>
<feature type="transmembrane region" description="Helical" evidence="5">
    <location>
        <begin position="152"/>
        <end position="172"/>
    </location>
</feature>
<evidence type="ECO:0000256" key="4">
    <source>
        <dbReference type="ARBA" id="ARBA00023136"/>
    </source>
</evidence>
<evidence type="ECO:0000313" key="8">
    <source>
        <dbReference type="Proteomes" id="UP001501638"/>
    </source>
</evidence>
<dbReference type="EMBL" id="BAAASZ010000017">
    <property type="protein sequence ID" value="GAA2434787.1"/>
    <property type="molecule type" value="Genomic_DNA"/>
</dbReference>
<accession>A0ABN3JQB1</accession>
<evidence type="ECO:0000256" key="1">
    <source>
        <dbReference type="ARBA" id="ARBA00004141"/>
    </source>
</evidence>
<dbReference type="Proteomes" id="UP001501638">
    <property type="component" value="Unassembled WGS sequence"/>
</dbReference>
<protein>
    <recommendedName>
        <fullName evidence="6">Methylamine utilisation protein MauE domain-containing protein</fullName>
    </recommendedName>
</protein>
<dbReference type="Pfam" id="PF07291">
    <property type="entry name" value="MauE"/>
    <property type="match status" value="1"/>
</dbReference>
<evidence type="ECO:0000313" key="7">
    <source>
        <dbReference type="EMBL" id="GAA2434787.1"/>
    </source>
</evidence>
<keyword evidence="8" id="KW-1185">Reference proteome</keyword>
<keyword evidence="3 5" id="KW-1133">Transmembrane helix</keyword>
<feature type="transmembrane region" description="Helical" evidence="5">
    <location>
        <begin position="77"/>
        <end position="98"/>
    </location>
</feature>
<dbReference type="InterPro" id="IPR009908">
    <property type="entry name" value="Methylamine_util_MauE"/>
</dbReference>
<sequence length="302" mass="31312">MLSLLRDLTPLALGALLAWSGAVKLVGRSPERQVAGTALERLANGVGRATVALRAVGAVELLVAAALLSAPAVAGPGAVWPGTAAALLGAAFTGYLVYGKVTAPDSSCGCTARDDAPIGPRAFTRAGLVVVGGGASAVSATPWWEAVGQRPVAAVAFLAACGAVTAVLFADLDRRLLQALRRLRLRIFGHPLGGDPSVVPVEASVELLERSLAWEAAAPVVRSGLRDHWDEDGWRFLRYTGAHETDRGTRQVSVLFALDVHANLDNASRPAVRVAVLDEETGEPVTGALEDVTARTTLPIVT</sequence>
<evidence type="ECO:0000259" key="6">
    <source>
        <dbReference type="Pfam" id="PF07291"/>
    </source>
</evidence>
<feature type="domain" description="Methylamine utilisation protein MauE" evidence="6">
    <location>
        <begin position="8"/>
        <end position="133"/>
    </location>
</feature>
<name>A0ABN3JQB1_9ACTN</name>
<feature type="transmembrane region" description="Helical" evidence="5">
    <location>
        <begin position="51"/>
        <end position="70"/>
    </location>
</feature>
<proteinExistence type="predicted"/>
<dbReference type="RefSeq" id="WP_344321535.1">
    <property type="nucleotide sequence ID" value="NZ_BAAASZ010000017.1"/>
</dbReference>
<evidence type="ECO:0000256" key="2">
    <source>
        <dbReference type="ARBA" id="ARBA00022692"/>
    </source>
</evidence>
<gene>
    <name evidence="7" type="ORF">GCM10010405_17240</name>
</gene>
<comment type="subcellular location">
    <subcellularLocation>
        <location evidence="1">Membrane</location>
        <topology evidence="1">Multi-pass membrane protein</topology>
    </subcellularLocation>
</comment>